<reference evidence="1 2" key="1">
    <citation type="journal article" date="2020" name="G3 (Bethesda)">
        <title>Improved Reference Genome for Cyclotella cryptica CCMP332, a Model for Cell Wall Morphogenesis, Salinity Adaptation, and Lipid Production in Diatoms (Bacillariophyta).</title>
        <authorList>
            <person name="Roberts W.R."/>
            <person name="Downey K.M."/>
            <person name="Ruck E.C."/>
            <person name="Traller J.C."/>
            <person name="Alverson A.J."/>
        </authorList>
    </citation>
    <scope>NUCLEOTIDE SEQUENCE [LARGE SCALE GENOMIC DNA]</scope>
    <source>
        <strain evidence="1 2">CCMP332</strain>
    </source>
</reference>
<protein>
    <submittedName>
        <fullName evidence="1">Uncharacterized protein</fullName>
    </submittedName>
</protein>
<keyword evidence="2" id="KW-1185">Reference proteome</keyword>
<gene>
    <name evidence="1" type="ORF">HJC23_013990</name>
</gene>
<dbReference type="Proteomes" id="UP001516023">
    <property type="component" value="Unassembled WGS sequence"/>
</dbReference>
<accession>A0ABD3NX41</accession>
<dbReference type="EMBL" id="JABMIG020000359">
    <property type="protein sequence ID" value="KAL3780182.1"/>
    <property type="molecule type" value="Genomic_DNA"/>
</dbReference>
<organism evidence="1 2">
    <name type="scientific">Cyclotella cryptica</name>
    <dbReference type="NCBI Taxonomy" id="29204"/>
    <lineage>
        <taxon>Eukaryota</taxon>
        <taxon>Sar</taxon>
        <taxon>Stramenopiles</taxon>
        <taxon>Ochrophyta</taxon>
        <taxon>Bacillariophyta</taxon>
        <taxon>Coscinodiscophyceae</taxon>
        <taxon>Thalassiosirophycidae</taxon>
        <taxon>Stephanodiscales</taxon>
        <taxon>Stephanodiscaceae</taxon>
        <taxon>Cyclotella</taxon>
    </lineage>
</organism>
<proteinExistence type="predicted"/>
<sequence length="68" mass="7726">MAGRLIMFTLAALKTDIAWQQKPYRRLRHVLASSRGVKRAVVYVFGEDVGMRLLCAMLLYNSSEPLGR</sequence>
<name>A0ABD3NX41_9STRA</name>
<dbReference type="AlphaFoldDB" id="A0ABD3NX41"/>
<evidence type="ECO:0000313" key="2">
    <source>
        <dbReference type="Proteomes" id="UP001516023"/>
    </source>
</evidence>
<comment type="caution">
    <text evidence="1">The sequence shown here is derived from an EMBL/GenBank/DDBJ whole genome shotgun (WGS) entry which is preliminary data.</text>
</comment>
<evidence type="ECO:0000313" key="1">
    <source>
        <dbReference type="EMBL" id="KAL3780182.1"/>
    </source>
</evidence>